<dbReference type="InterPro" id="IPR002933">
    <property type="entry name" value="Peptidase_M20"/>
</dbReference>
<reference evidence="4 5" key="1">
    <citation type="journal article" date="2007" name="Nature">
        <title>Evolution of genes and genomes on the Drosophila phylogeny.</title>
        <authorList>
            <consortium name="Drosophila 12 Genomes Consortium"/>
            <person name="Clark A.G."/>
            <person name="Eisen M.B."/>
            <person name="Smith D.R."/>
            <person name="Bergman C.M."/>
            <person name="Oliver B."/>
            <person name="Markow T.A."/>
            <person name="Kaufman T.C."/>
            <person name="Kellis M."/>
            <person name="Gelbart W."/>
            <person name="Iyer V.N."/>
            <person name="Pollard D.A."/>
            <person name="Sackton T.B."/>
            <person name="Larracuente A.M."/>
            <person name="Singh N.D."/>
            <person name="Abad J.P."/>
            <person name="Abt D.N."/>
            <person name="Adryan B."/>
            <person name="Aguade M."/>
            <person name="Akashi H."/>
            <person name="Anderson W.W."/>
            <person name="Aquadro C.F."/>
            <person name="Ardell D.H."/>
            <person name="Arguello R."/>
            <person name="Artieri C.G."/>
            <person name="Barbash D.A."/>
            <person name="Barker D."/>
            <person name="Barsanti P."/>
            <person name="Batterham P."/>
            <person name="Batzoglou S."/>
            <person name="Begun D."/>
            <person name="Bhutkar A."/>
            <person name="Blanco E."/>
            <person name="Bosak S.A."/>
            <person name="Bradley R.K."/>
            <person name="Brand A.D."/>
            <person name="Brent M.R."/>
            <person name="Brooks A.N."/>
            <person name="Brown R.H."/>
            <person name="Butlin R.K."/>
            <person name="Caggese C."/>
            <person name="Calvi B.R."/>
            <person name="Bernardo de Carvalho A."/>
            <person name="Caspi A."/>
            <person name="Castrezana S."/>
            <person name="Celniker S.E."/>
            <person name="Chang J.L."/>
            <person name="Chapple C."/>
            <person name="Chatterji S."/>
            <person name="Chinwalla A."/>
            <person name="Civetta A."/>
            <person name="Clifton S.W."/>
            <person name="Comeron J.M."/>
            <person name="Costello J.C."/>
            <person name="Coyne J.A."/>
            <person name="Daub J."/>
            <person name="David R.G."/>
            <person name="Delcher A.L."/>
            <person name="Delehaunty K."/>
            <person name="Do C.B."/>
            <person name="Ebling H."/>
            <person name="Edwards K."/>
            <person name="Eickbush T."/>
            <person name="Evans J.D."/>
            <person name="Filipski A."/>
            <person name="Findeiss S."/>
            <person name="Freyhult E."/>
            <person name="Fulton L."/>
            <person name="Fulton R."/>
            <person name="Garcia A.C."/>
            <person name="Gardiner A."/>
            <person name="Garfield D.A."/>
            <person name="Garvin B.E."/>
            <person name="Gibson G."/>
            <person name="Gilbert D."/>
            <person name="Gnerre S."/>
            <person name="Godfrey J."/>
            <person name="Good R."/>
            <person name="Gotea V."/>
            <person name="Gravely B."/>
            <person name="Greenberg A.J."/>
            <person name="Griffiths-Jones S."/>
            <person name="Gross S."/>
            <person name="Guigo R."/>
            <person name="Gustafson E.A."/>
            <person name="Haerty W."/>
            <person name="Hahn M.W."/>
            <person name="Halligan D.L."/>
            <person name="Halpern A.L."/>
            <person name="Halter G.M."/>
            <person name="Han M.V."/>
            <person name="Heger A."/>
            <person name="Hillier L."/>
            <person name="Hinrichs A.S."/>
            <person name="Holmes I."/>
            <person name="Hoskins R.A."/>
            <person name="Hubisz M.J."/>
            <person name="Hultmark D."/>
            <person name="Huntley M.A."/>
            <person name="Jaffe D.B."/>
            <person name="Jagadeeshan S."/>
            <person name="Jeck W.R."/>
            <person name="Johnson J."/>
            <person name="Jones C.D."/>
            <person name="Jordan W.C."/>
            <person name="Karpen G.H."/>
            <person name="Kataoka E."/>
            <person name="Keightley P.D."/>
            <person name="Kheradpour P."/>
            <person name="Kirkness E.F."/>
            <person name="Koerich L.B."/>
            <person name="Kristiansen K."/>
            <person name="Kudrna D."/>
            <person name="Kulathinal R.J."/>
            <person name="Kumar S."/>
            <person name="Kwok R."/>
            <person name="Lander E."/>
            <person name="Langley C.H."/>
            <person name="Lapoint R."/>
            <person name="Lazzaro B.P."/>
            <person name="Lee S.J."/>
            <person name="Levesque L."/>
            <person name="Li R."/>
            <person name="Lin C.F."/>
            <person name="Lin M.F."/>
            <person name="Lindblad-Toh K."/>
            <person name="Llopart A."/>
            <person name="Long M."/>
            <person name="Low L."/>
            <person name="Lozovsky E."/>
            <person name="Lu J."/>
            <person name="Luo M."/>
            <person name="Machado C.A."/>
            <person name="Makalowski W."/>
            <person name="Marzo M."/>
            <person name="Matsuda M."/>
            <person name="Matzkin L."/>
            <person name="McAllister B."/>
            <person name="McBride C.S."/>
            <person name="McKernan B."/>
            <person name="McKernan K."/>
            <person name="Mendez-Lago M."/>
            <person name="Minx P."/>
            <person name="Mollenhauer M.U."/>
            <person name="Montooth K."/>
            <person name="Mount S.M."/>
            <person name="Mu X."/>
            <person name="Myers E."/>
            <person name="Negre B."/>
            <person name="Newfeld S."/>
            <person name="Nielsen R."/>
            <person name="Noor M.A."/>
            <person name="O'Grady P."/>
            <person name="Pachter L."/>
            <person name="Papaceit M."/>
            <person name="Parisi M.J."/>
            <person name="Parisi M."/>
            <person name="Parts L."/>
            <person name="Pedersen J.S."/>
            <person name="Pesole G."/>
            <person name="Phillippy A.M."/>
            <person name="Ponting C.P."/>
            <person name="Pop M."/>
            <person name="Porcelli D."/>
            <person name="Powell J.R."/>
            <person name="Prohaska S."/>
            <person name="Pruitt K."/>
            <person name="Puig M."/>
            <person name="Quesneville H."/>
            <person name="Ram K.R."/>
            <person name="Rand D."/>
            <person name="Rasmussen M.D."/>
            <person name="Reed L.K."/>
            <person name="Reenan R."/>
            <person name="Reily A."/>
            <person name="Remington K.A."/>
            <person name="Rieger T.T."/>
            <person name="Ritchie M.G."/>
            <person name="Robin C."/>
            <person name="Rogers Y.H."/>
            <person name="Rohde C."/>
            <person name="Rozas J."/>
            <person name="Rubenfield M.J."/>
            <person name="Ruiz A."/>
            <person name="Russo S."/>
            <person name="Salzberg S.L."/>
            <person name="Sanchez-Gracia A."/>
            <person name="Saranga D.J."/>
            <person name="Sato H."/>
            <person name="Schaeffer S.W."/>
            <person name="Schatz M.C."/>
            <person name="Schlenke T."/>
            <person name="Schwartz R."/>
            <person name="Segarra C."/>
            <person name="Singh R.S."/>
            <person name="Sirot L."/>
            <person name="Sirota M."/>
            <person name="Sisneros N.B."/>
            <person name="Smith C.D."/>
            <person name="Smith T.F."/>
            <person name="Spieth J."/>
            <person name="Stage D.E."/>
            <person name="Stark A."/>
            <person name="Stephan W."/>
            <person name="Strausberg R.L."/>
            <person name="Strempel S."/>
            <person name="Sturgill D."/>
            <person name="Sutton G."/>
            <person name="Sutton G.G."/>
            <person name="Tao W."/>
            <person name="Teichmann S."/>
            <person name="Tobari Y.N."/>
            <person name="Tomimura Y."/>
            <person name="Tsolas J.M."/>
            <person name="Valente V.L."/>
            <person name="Venter E."/>
            <person name="Venter J.C."/>
            <person name="Vicario S."/>
            <person name="Vieira F.G."/>
            <person name="Vilella A.J."/>
            <person name="Villasante A."/>
            <person name="Walenz B."/>
            <person name="Wang J."/>
            <person name="Wasserman M."/>
            <person name="Watts T."/>
            <person name="Wilson D."/>
            <person name="Wilson R.K."/>
            <person name="Wing R.A."/>
            <person name="Wolfner M.F."/>
            <person name="Wong A."/>
            <person name="Wong G.K."/>
            <person name="Wu C.I."/>
            <person name="Wu G."/>
            <person name="Yamamoto D."/>
            <person name="Yang H.P."/>
            <person name="Yang S.P."/>
            <person name="Yorke J.A."/>
            <person name="Yoshida K."/>
            <person name="Zdobnov E."/>
            <person name="Zhang P."/>
            <person name="Zhang Y."/>
            <person name="Zimin A.V."/>
            <person name="Baldwin J."/>
            <person name="Abdouelleil A."/>
            <person name="Abdulkadir J."/>
            <person name="Abebe A."/>
            <person name="Abera B."/>
            <person name="Abreu J."/>
            <person name="Acer S.C."/>
            <person name="Aftuck L."/>
            <person name="Alexander A."/>
            <person name="An P."/>
            <person name="Anderson E."/>
            <person name="Anderson S."/>
            <person name="Arachi H."/>
            <person name="Azer M."/>
            <person name="Bachantsang P."/>
            <person name="Barry A."/>
            <person name="Bayul T."/>
            <person name="Berlin A."/>
            <person name="Bessette D."/>
            <person name="Bloom T."/>
            <person name="Blye J."/>
            <person name="Boguslavskiy L."/>
            <person name="Bonnet C."/>
            <person name="Boukhgalter B."/>
            <person name="Bourzgui I."/>
            <person name="Brown A."/>
            <person name="Cahill P."/>
            <person name="Channer S."/>
            <person name="Cheshatsang Y."/>
            <person name="Chuda L."/>
            <person name="Citroen M."/>
            <person name="Collymore A."/>
            <person name="Cooke P."/>
            <person name="Costello M."/>
            <person name="D'Aco K."/>
            <person name="Daza R."/>
            <person name="De Haan G."/>
            <person name="DeGray S."/>
            <person name="DeMaso C."/>
            <person name="Dhargay N."/>
            <person name="Dooley K."/>
            <person name="Dooley E."/>
            <person name="Doricent M."/>
            <person name="Dorje P."/>
            <person name="Dorjee K."/>
            <person name="Dupes A."/>
            <person name="Elong R."/>
            <person name="Falk J."/>
            <person name="Farina A."/>
            <person name="Faro S."/>
            <person name="Ferguson D."/>
            <person name="Fisher S."/>
            <person name="Foley C.D."/>
            <person name="Franke A."/>
            <person name="Friedrich D."/>
            <person name="Gadbois L."/>
            <person name="Gearin G."/>
            <person name="Gearin C.R."/>
            <person name="Giannoukos G."/>
            <person name="Goode T."/>
            <person name="Graham J."/>
            <person name="Grandbois E."/>
            <person name="Grewal S."/>
            <person name="Gyaltsen K."/>
            <person name="Hafez N."/>
            <person name="Hagos B."/>
            <person name="Hall J."/>
            <person name="Henson C."/>
            <person name="Hollinger A."/>
            <person name="Honan T."/>
            <person name="Huard M.D."/>
            <person name="Hughes L."/>
            <person name="Hurhula B."/>
            <person name="Husby M.E."/>
            <person name="Kamat A."/>
            <person name="Kanga B."/>
            <person name="Kashin S."/>
            <person name="Khazanovich D."/>
            <person name="Kisner P."/>
            <person name="Lance K."/>
            <person name="Lara M."/>
            <person name="Lee W."/>
            <person name="Lennon N."/>
            <person name="Letendre F."/>
            <person name="LeVine R."/>
            <person name="Lipovsky A."/>
            <person name="Liu X."/>
            <person name="Liu J."/>
            <person name="Liu S."/>
            <person name="Lokyitsang T."/>
            <person name="Lokyitsang Y."/>
            <person name="Lubonja R."/>
            <person name="Lui A."/>
            <person name="MacDonald P."/>
            <person name="Magnisalis V."/>
            <person name="Maru K."/>
            <person name="Matthews C."/>
            <person name="McCusker W."/>
            <person name="McDonough S."/>
            <person name="Mehta T."/>
            <person name="Meldrim J."/>
            <person name="Meneus L."/>
            <person name="Mihai O."/>
            <person name="Mihalev A."/>
            <person name="Mihova T."/>
            <person name="Mittelman R."/>
            <person name="Mlenga V."/>
            <person name="Montmayeur A."/>
            <person name="Mulrain L."/>
            <person name="Navidi A."/>
            <person name="Naylor J."/>
            <person name="Negash T."/>
            <person name="Nguyen T."/>
            <person name="Nguyen N."/>
            <person name="Nicol R."/>
            <person name="Norbu C."/>
            <person name="Norbu N."/>
            <person name="Novod N."/>
            <person name="O'Neill B."/>
            <person name="Osman S."/>
            <person name="Markiewicz E."/>
            <person name="Oyono O.L."/>
            <person name="Patti C."/>
            <person name="Phunkhang P."/>
            <person name="Pierre F."/>
            <person name="Priest M."/>
            <person name="Raghuraman S."/>
            <person name="Rege F."/>
            <person name="Reyes R."/>
            <person name="Rise C."/>
            <person name="Rogov P."/>
            <person name="Ross K."/>
            <person name="Ryan E."/>
            <person name="Settipalli S."/>
            <person name="Shea T."/>
            <person name="Sherpa N."/>
            <person name="Shi L."/>
            <person name="Shih D."/>
            <person name="Sparrow T."/>
            <person name="Spaulding J."/>
            <person name="Stalker J."/>
            <person name="Stange-Thomann N."/>
            <person name="Stavropoulos S."/>
            <person name="Stone C."/>
            <person name="Strader C."/>
            <person name="Tesfaye S."/>
            <person name="Thomson T."/>
            <person name="Thoulutsang Y."/>
            <person name="Thoulutsang D."/>
            <person name="Topham K."/>
            <person name="Topping I."/>
            <person name="Tsamla T."/>
            <person name="Vassiliev H."/>
            <person name="Vo A."/>
            <person name="Wangchuk T."/>
            <person name="Wangdi T."/>
            <person name="Weiand M."/>
            <person name="Wilkinson J."/>
            <person name="Wilson A."/>
            <person name="Yadav S."/>
            <person name="Young G."/>
            <person name="Yu Q."/>
            <person name="Zembek L."/>
            <person name="Zhong D."/>
            <person name="Zimmer A."/>
            <person name="Zwirko Z."/>
            <person name="Jaffe D.B."/>
            <person name="Alvarez P."/>
            <person name="Brockman W."/>
            <person name="Butler J."/>
            <person name="Chin C."/>
            <person name="Gnerre S."/>
            <person name="Grabherr M."/>
            <person name="Kleber M."/>
            <person name="Mauceli E."/>
            <person name="MacCallum I."/>
        </authorList>
    </citation>
    <scope>NUCLEOTIDE SEQUENCE [LARGE SCALE GENOMIC DNA]</scope>
    <source>
        <strain evidence="5">Tucson 15287-2541.00</strain>
    </source>
</reference>
<dbReference type="PhylomeDB" id="B4JAG7"/>
<keyword evidence="1" id="KW-0645">Protease</keyword>
<keyword evidence="5" id="KW-1185">Reference proteome</keyword>
<dbReference type="HOGENOM" id="CLU_029469_3_1_1"/>
<dbReference type="Proteomes" id="UP000001070">
    <property type="component" value="Unassembled WGS sequence"/>
</dbReference>
<dbReference type="Pfam" id="PF01546">
    <property type="entry name" value="Peptidase_M20"/>
    <property type="match status" value="1"/>
</dbReference>
<organism evidence="5">
    <name type="scientific">Drosophila grimshawi</name>
    <name type="common">Hawaiian fruit fly</name>
    <name type="synonym">Idiomyia grimshawi</name>
    <dbReference type="NCBI Taxonomy" id="7222"/>
    <lineage>
        <taxon>Eukaryota</taxon>
        <taxon>Metazoa</taxon>
        <taxon>Ecdysozoa</taxon>
        <taxon>Arthropoda</taxon>
        <taxon>Hexapoda</taxon>
        <taxon>Insecta</taxon>
        <taxon>Pterygota</taxon>
        <taxon>Neoptera</taxon>
        <taxon>Endopterygota</taxon>
        <taxon>Diptera</taxon>
        <taxon>Brachycera</taxon>
        <taxon>Muscomorpha</taxon>
        <taxon>Ephydroidea</taxon>
        <taxon>Drosophilidae</taxon>
        <taxon>Drosophila</taxon>
        <taxon>Hawaiian Drosophila</taxon>
    </lineage>
</organism>
<sequence>MICWGERNCCGIFLDGSKDDRCDCLRDYCVRDYDPKDRIIVAEEDLEFVNAHLKTKSEAHLTELNEMISLKSIPDCPEFDKQTRQLINRLAQRLNELEFDVEVVEVKPKGTDPTHYVIFASYFSTPAKNVMLVYGHVDVKNVDKDDNSWTQFPFKLTNQNGMLYGRGLTSSKGPLYCWLHAAESWLEGTDDLPVNLRFLIDTFSNANNQALRELIDQRQNFFKPVDLLICSTNLWISPKTPMLSICHSGYVFFELRVRHKKQSKQETESDECPTRGRQPMEELCFLMNTLTDKHGELAKKLERHALPVTQNDWNILSKAEMGIMEFKESYNIKELLHEESKALFLKHRWCMPCLTVHTVEHRQYSSVRDLYEPRHILAKFSVKLVPDQSIDYVKFVVREHLDCAYCRHKCIHPAYLRITDSVKPLNEGRNAPFSLAAQRAYEQVYNVHVALPDTITLCLPMMNVLRKHCLSTAQVIGLPFCSVHMHPGQSDECIPLEEYERNKKLCATLMYELALVPPECKCTEVKDFCYEPGKSTDRDFVHTQEPRNANISHILYELNEAQVDKAHSITYLLPNVEQILLGNSKNEQKQESLS</sequence>
<evidence type="ECO:0000256" key="2">
    <source>
        <dbReference type="ARBA" id="ARBA00022723"/>
    </source>
</evidence>
<dbReference type="GO" id="GO:0008233">
    <property type="term" value="F:peptidase activity"/>
    <property type="evidence" value="ECO:0007669"/>
    <property type="project" value="UniProtKB-KW"/>
</dbReference>
<keyword evidence="3" id="KW-0378">Hydrolase</keyword>
<name>B4JAG7_DROGR</name>
<protein>
    <submittedName>
        <fullName evidence="4">GH11456</fullName>
    </submittedName>
</protein>
<dbReference type="SUPFAM" id="SSF53187">
    <property type="entry name" value="Zn-dependent exopeptidases"/>
    <property type="match status" value="1"/>
</dbReference>
<proteinExistence type="predicted"/>
<dbReference type="SMR" id="B4JAG7"/>
<dbReference type="OrthoDB" id="7832001at2759"/>
<dbReference type="GO" id="GO:0006508">
    <property type="term" value="P:proteolysis"/>
    <property type="evidence" value="ECO:0007669"/>
    <property type="project" value="UniProtKB-KW"/>
</dbReference>
<dbReference type="OMA" id="FLKHRWC"/>
<accession>B4JAG7</accession>
<evidence type="ECO:0000313" key="5">
    <source>
        <dbReference type="Proteomes" id="UP000001070"/>
    </source>
</evidence>
<keyword evidence="2" id="KW-0479">Metal-binding</keyword>
<evidence type="ECO:0000256" key="1">
    <source>
        <dbReference type="ARBA" id="ARBA00022670"/>
    </source>
</evidence>
<dbReference type="InParanoid" id="B4JAG7"/>
<dbReference type="EMBL" id="CH916368">
    <property type="protein sequence ID" value="EDW03838.1"/>
    <property type="molecule type" value="Genomic_DNA"/>
</dbReference>
<dbReference type="STRING" id="7222.B4JAG7"/>
<evidence type="ECO:0000313" key="4">
    <source>
        <dbReference type="EMBL" id="EDW03838.1"/>
    </source>
</evidence>
<dbReference type="GO" id="GO:0046872">
    <property type="term" value="F:metal ion binding"/>
    <property type="evidence" value="ECO:0007669"/>
    <property type="project" value="UniProtKB-KW"/>
</dbReference>
<dbReference type="InterPro" id="IPR051458">
    <property type="entry name" value="Cyt/Met_Dipeptidase"/>
</dbReference>
<dbReference type="PANTHER" id="PTHR43270:SF4">
    <property type="entry name" value="CARNOSINE DIPEPTIDASE 2, ISOFORM A"/>
    <property type="match status" value="1"/>
</dbReference>
<evidence type="ECO:0000256" key="3">
    <source>
        <dbReference type="ARBA" id="ARBA00022801"/>
    </source>
</evidence>
<dbReference type="eggNOG" id="KOG2276">
    <property type="taxonomic scope" value="Eukaryota"/>
</dbReference>
<dbReference type="AlphaFoldDB" id="B4JAG7"/>
<dbReference type="Gene3D" id="3.30.70.360">
    <property type="match status" value="1"/>
</dbReference>
<dbReference type="Gene3D" id="3.40.630.10">
    <property type="entry name" value="Zn peptidases"/>
    <property type="match status" value="1"/>
</dbReference>
<dbReference type="PANTHER" id="PTHR43270">
    <property type="entry name" value="BETA-ALA-HIS DIPEPTIDASE"/>
    <property type="match status" value="1"/>
</dbReference>
<gene>
    <name evidence="4" type="primary">Dgri\GH11456</name>
    <name evidence="4" type="ORF">Dgri_GH11456</name>
</gene>